<comment type="caution">
    <text evidence="1">The sequence shown here is derived from an EMBL/GenBank/DDBJ whole genome shotgun (WGS) entry which is preliminary data.</text>
</comment>
<evidence type="ECO:0000313" key="1">
    <source>
        <dbReference type="EMBL" id="GEU82345.1"/>
    </source>
</evidence>
<dbReference type="AlphaFoldDB" id="A0A6L2NCL4"/>
<accession>A0A6L2NCL4</accession>
<gene>
    <name evidence="1" type="ORF">Tci_054323</name>
</gene>
<name>A0A6L2NCL4_TANCI</name>
<sequence>MNESRRSILMKQVQGGAETETSYDPGSNKRLTSVVVARLMGLESLTDFSSEVETSKIMTPLNDHPISRLSRNGDEYKQSHGFVSPRVYLNIKLASQQQEDNDDSTKKTSVYGGMEKRSSALEFKISRKYLRAHKQKQCKPQEECWKTKGNHWIARKVTNQVHRRSRRLSLPRDVNP</sequence>
<reference evidence="1" key="1">
    <citation type="journal article" date="2019" name="Sci. Rep.">
        <title>Draft genome of Tanacetum cinerariifolium, the natural source of mosquito coil.</title>
        <authorList>
            <person name="Yamashiro T."/>
            <person name="Shiraishi A."/>
            <person name="Satake H."/>
            <person name="Nakayama K."/>
        </authorList>
    </citation>
    <scope>NUCLEOTIDE SEQUENCE</scope>
</reference>
<protein>
    <submittedName>
        <fullName evidence="1">Protein longifolia 1-like</fullName>
    </submittedName>
</protein>
<proteinExistence type="predicted"/>
<dbReference type="EMBL" id="BKCJ010008461">
    <property type="protein sequence ID" value="GEU82345.1"/>
    <property type="molecule type" value="Genomic_DNA"/>
</dbReference>
<organism evidence="1">
    <name type="scientific">Tanacetum cinerariifolium</name>
    <name type="common">Dalmatian daisy</name>
    <name type="synonym">Chrysanthemum cinerariifolium</name>
    <dbReference type="NCBI Taxonomy" id="118510"/>
    <lineage>
        <taxon>Eukaryota</taxon>
        <taxon>Viridiplantae</taxon>
        <taxon>Streptophyta</taxon>
        <taxon>Embryophyta</taxon>
        <taxon>Tracheophyta</taxon>
        <taxon>Spermatophyta</taxon>
        <taxon>Magnoliopsida</taxon>
        <taxon>eudicotyledons</taxon>
        <taxon>Gunneridae</taxon>
        <taxon>Pentapetalae</taxon>
        <taxon>asterids</taxon>
        <taxon>campanulids</taxon>
        <taxon>Asterales</taxon>
        <taxon>Asteraceae</taxon>
        <taxon>Asteroideae</taxon>
        <taxon>Anthemideae</taxon>
        <taxon>Anthemidinae</taxon>
        <taxon>Tanacetum</taxon>
    </lineage>
</organism>